<feature type="region of interest" description="Disordered" evidence="1">
    <location>
        <begin position="1"/>
        <end position="52"/>
    </location>
</feature>
<evidence type="ECO:0000313" key="5">
    <source>
        <dbReference type="Proteomes" id="UP001159641"/>
    </source>
</evidence>
<reference evidence="4 5" key="1">
    <citation type="submission" date="2022-11" db="EMBL/GenBank/DDBJ databases">
        <title>Whole genome sequence of Eschrichtius robustus ER-17-0199.</title>
        <authorList>
            <person name="Bruniche-Olsen A."/>
            <person name="Black A.N."/>
            <person name="Fields C.J."/>
            <person name="Walden K."/>
            <person name="Dewoody J.A."/>
        </authorList>
    </citation>
    <scope>NUCLEOTIDE SEQUENCE [LARGE SCALE GENOMIC DNA]</scope>
    <source>
        <strain evidence="4">ER-17-0199</strain>
        <tissue evidence="4">Blubber</tissue>
    </source>
</reference>
<dbReference type="EMBL" id="JAIQCJ010002230">
    <property type="protein sequence ID" value="KAJ8779194.1"/>
    <property type="molecule type" value="Genomic_DNA"/>
</dbReference>
<feature type="compositionally biased region" description="Low complexity" evidence="1">
    <location>
        <begin position="120"/>
        <end position="130"/>
    </location>
</feature>
<dbReference type="EMBL" id="JAIQCJ010002086">
    <property type="protein sequence ID" value="KAJ8783339.1"/>
    <property type="molecule type" value="Genomic_DNA"/>
</dbReference>
<dbReference type="AlphaFoldDB" id="A0AB34GWL7"/>
<evidence type="ECO:0000313" key="4">
    <source>
        <dbReference type="EMBL" id="KAJ8783552.1"/>
    </source>
</evidence>
<feature type="compositionally biased region" description="Gly residues" evidence="1">
    <location>
        <begin position="209"/>
        <end position="226"/>
    </location>
</feature>
<feature type="region of interest" description="Disordered" evidence="1">
    <location>
        <begin position="93"/>
        <end position="226"/>
    </location>
</feature>
<comment type="caution">
    <text evidence="4">The sequence shown here is derived from an EMBL/GenBank/DDBJ whole genome shotgun (WGS) entry which is preliminary data.</text>
</comment>
<proteinExistence type="predicted"/>
<accession>A0AB34GWL7</accession>
<organism evidence="4 5">
    <name type="scientific">Eschrichtius robustus</name>
    <name type="common">California gray whale</name>
    <name type="synonym">Eschrichtius gibbosus</name>
    <dbReference type="NCBI Taxonomy" id="9764"/>
    <lineage>
        <taxon>Eukaryota</taxon>
        <taxon>Metazoa</taxon>
        <taxon>Chordata</taxon>
        <taxon>Craniata</taxon>
        <taxon>Vertebrata</taxon>
        <taxon>Euteleostomi</taxon>
        <taxon>Mammalia</taxon>
        <taxon>Eutheria</taxon>
        <taxon>Laurasiatheria</taxon>
        <taxon>Artiodactyla</taxon>
        <taxon>Whippomorpha</taxon>
        <taxon>Cetacea</taxon>
        <taxon>Mysticeti</taxon>
        <taxon>Eschrichtiidae</taxon>
        <taxon>Eschrichtius</taxon>
    </lineage>
</organism>
<evidence type="ECO:0000313" key="3">
    <source>
        <dbReference type="EMBL" id="KAJ8783339.1"/>
    </source>
</evidence>
<dbReference type="EMBL" id="JAIQCJ010002082">
    <property type="protein sequence ID" value="KAJ8783552.1"/>
    <property type="molecule type" value="Genomic_DNA"/>
</dbReference>
<keyword evidence="5" id="KW-1185">Reference proteome</keyword>
<evidence type="ECO:0000313" key="2">
    <source>
        <dbReference type="EMBL" id="KAJ8779194.1"/>
    </source>
</evidence>
<dbReference type="Proteomes" id="UP001159641">
    <property type="component" value="Unassembled WGS sequence"/>
</dbReference>
<evidence type="ECO:0000256" key="1">
    <source>
        <dbReference type="SAM" id="MobiDB-lite"/>
    </source>
</evidence>
<gene>
    <name evidence="4" type="ORF">J1605_000070</name>
    <name evidence="3" type="ORF">J1605_009282</name>
    <name evidence="2" type="ORF">J1605_012830</name>
</gene>
<name>A0AB34GWL7_ESCRO</name>
<protein>
    <submittedName>
        <fullName evidence="4">Uncharacterized protein</fullName>
    </submittedName>
</protein>
<sequence>MAGRSSYPRAAQAPGEPGLAVADSGSFRRFLSGPRQPGRVRGASGPRTTSCCSPVAAPEAFPGAGFPGLLAPLIPRGSAGSVWAPAPPVPPARFVRSHPASGRGGQTWWRPPPPPRPRRAAASPRLIARPVPSGRPGAGWGRVGAAGALLEAGEGGREGGRQAGAARPWRPPPREPPLSLSGRLDRAHRSGEGTAGAGRLRVSCAAGPAGPGGGSGRGGSGRSGQG</sequence>